<name>A0A843U2H6_COLES</name>
<gene>
    <name evidence="1" type="ORF">Taro_010245</name>
</gene>
<evidence type="ECO:0000313" key="1">
    <source>
        <dbReference type="EMBL" id="MQL77828.1"/>
    </source>
</evidence>
<protein>
    <submittedName>
        <fullName evidence="1">Uncharacterized protein</fullName>
    </submittedName>
</protein>
<reference evidence="1" key="1">
    <citation type="submission" date="2017-07" db="EMBL/GenBank/DDBJ databases">
        <title>Taro Niue Genome Assembly and Annotation.</title>
        <authorList>
            <person name="Atibalentja N."/>
            <person name="Keating K."/>
            <person name="Fields C.J."/>
        </authorList>
    </citation>
    <scope>NUCLEOTIDE SEQUENCE</scope>
    <source>
        <strain evidence="1">Niue_2</strain>
        <tissue evidence="1">Leaf</tissue>
    </source>
</reference>
<comment type="caution">
    <text evidence="1">The sequence shown here is derived from an EMBL/GenBank/DDBJ whole genome shotgun (WGS) entry which is preliminary data.</text>
</comment>
<evidence type="ECO:0000313" key="2">
    <source>
        <dbReference type="Proteomes" id="UP000652761"/>
    </source>
</evidence>
<proteinExistence type="predicted"/>
<sequence length="113" mass="12440">MSSPNAGGSTAQAWKSDQGEEHHLFGLVEEGFIAKIQCLEVFRVASTVCNCKGIKGHIRINNNHTKKQSHNIGVYPGSDLLSLGVLRPVPEQQLRISLTRVQSPYGHYNTQLT</sequence>
<dbReference type="Proteomes" id="UP000652761">
    <property type="component" value="Unassembled WGS sequence"/>
</dbReference>
<organism evidence="1 2">
    <name type="scientific">Colocasia esculenta</name>
    <name type="common">Wild taro</name>
    <name type="synonym">Arum esculentum</name>
    <dbReference type="NCBI Taxonomy" id="4460"/>
    <lineage>
        <taxon>Eukaryota</taxon>
        <taxon>Viridiplantae</taxon>
        <taxon>Streptophyta</taxon>
        <taxon>Embryophyta</taxon>
        <taxon>Tracheophyta</taxon>
        <taxon>Spermatophyta</taxon>
        <taxon>Magnoliopsida</taxon>
        <taxon>Liliopsida</taxon>
        <taxon>Araceae</taxon>
        <taxon>Aroideae</taxon>
        <taxon>Colocasieae</taxon>
        <taxon>Colocasia</taxon>
    </lineage>
</organism>
<dbReference type="EMBL" id="NMUH01000368">
    <property type="protein sequence ID" value="MQL77828.1"/>
    <property type="molecule type" value="Genomic_DNA"/>
</dbReference>
<keyword evidence="2" id="KW-1185">Reference proteome</keyword>
<dbReference type="AlphaFoldDB" id="A0A843U2H6"/>
<accession>A0A843U2H6</accession>